<comment type="caution">
    <text evidence="4">The sequence shown here is derived from an EMBL/GenBank/DDBJ whole genome shotgun (WGS) entry which is preliminary data.</text>
</comment>
<dbReference type="SUPFAM" id="SSF51161">
    <property type="entry name" value="Trimeric LpxA-like enzymes"/>
    <property type="match status" value="1"/>
</dbReference>
<gene>
    <name evidence="4" type="ORF">GM920_20445</name>
</gene>
<accession>A0ABR6F185</accession>
<dbReference type="InterPro" id="IPR041561">
    <property type="entry name" value="PglD_N"/>
</dbReference>
<dbReference type="Pfam" id="PF25087">
    <property type="entry name" value="GMPPB_C"/>
    <property type="match status" value="1"/>
</dbReference>
<dbReference type="PANTHER" id="PTHR43300">
    <property type="entry name" value="ACETYLTRANSFERASE"/>
    <property type="match status" value="1"/>
</dbReference>
<dbReference type="Gene3D" id="3.40.50.20">
    <property type="match status" value="1"/>
</dbReference>
<dbReference type="PANTHER" id="PTHR43300:SF4">
    <property type="entry name" value="ACYL-[ACYL-CARRIER-PROTEIN]--UDP-N-ACETYLGLUCOSAMINE O-ACYLTRANSFERASE"/>
    <property type="match status" value="1"/>
</dbReference>
<sequence length="220" mass="24476">MKVVIYGSGKMAEFICYSFNNDSPDEVVAFCVDNAYVPEMETKLMGLPILSFEQALVQYPKDKYLMHIAIGRNNARESIFHKVRESGYRFANYISSRANVWPDLKVGENVFIDQFCAIHPFVQIGDNCMLIGARIGHHTTIKDNVLLSANILAGNVTVGNNSFLGINSSVKEDVCIGRNNVIGAGVFITKDTEDNMLISNPETPHRIGNSKRITLFHKTA</sequence>
<evidence type="ECO:0000259" key="2">
    <source>
        <dbReference type="Pfam" id="PF17836"/>
    </source>
</evidence>
<feature type="domain" description="PglD N-terminal" evidence="2">
    <location>
        <begin position="2"/>
        <end position="83"/>
    </location>
</feature>
<keyword evidence="4" id="KW-0808">Transferase</keyword>
<evidence type="ECO:0000313" key="5">
    <source>
        <dbReference type="Proteomes" id="UP000636110"/>
    </source>
</evidence>
<dbReference type="InterPro" id="IPR056729">
    <property type="entry name" value="GMPPB_C"/>
</dbReference>
<reference evidence="4 5" key="1">
    <citation type="submission" date="2019-11" db="EMBL/GenBank/DDBJ databases">
        <title>Description of Pedobacter sp. LMG 31462T.</title>
        <authorList>
            <person name="Carlier A."/>
            <person name="Qi S."/>
            <person name="Vandamme P."/>
        </authorList>
    </citation>
    <scope>NUCLEOTIDE SEQUENCE [LARGE SCALE GENOMIC DNA]</scope>
    <source>
        <strain evidence="4 5">LMG 31462</strain>
    </source>
</reference>
<dbReference type="Proteomes" id="UP000636110">
    <property type="component" value="Unassembled WGS sequence"/>
</dbReference>
<dbReference type="GO" id="GO:0016740">
    <property type="term" value="F:transferase activity"/>
    <property type="evidence" value="ECO:0007669"/>
    <property type="project" value="UniProtKB-KW"/>
</dbReference>
<dbReference type="CDD" id="cd03360">
    <property type="entry name" value="LbH_AT_putative"/>
    <property type="match status" value="1"/>
</dbReference>
<comment type="similarity">
    <text evidence="1">Belongs to the transferase hexapeptide repeat family.</text>
</comment>
<dbReference type="InterPro" id="IPR020019">
    <property type="entry name" value="AcTrfase_PglD-like"/>
</dbReference>
<evidence type="ECO:0000313" key="4">
    <source>
        <dbReference type="EMBL" id="MBB2151281.1"/>
    </source>
</evidence>
<dbReference type="Pfam" id="PF17836">
    <property type="entry name" value="PglD_N"/>
    <property type="match status" value="1"/>
</dbReference>
<keyword evidence="5" id="KW-1185">Reference proteome</keyword>
<evidence type="ECO:0000259" key="3">
    <source>
        <dbReference type="Pfam" id="PF25087"/>
    </source>
</evidence>
<dbReference type="InterPro" id="IPR050179">
    <property type="entry name" value="Trans_hexapeptide_repeat"/>
</dbReference>
<dbReference type="RefSeq" id="WP_182960991.1">
    <property type="nucleotide sequence ID" value="NZ_WNXC01000009.1"/>
</dbReference>
<evidence type="ECO:0000256" key="1">
    <source>
        <dbReference type="ARBA" id="ARBA00007274"/>
    </source>
</evidence>
<organism evidence="4 5">
    <name type="scientific">Pedobacter gandavensis</name>
    <dbReference type="NCBI Taxonomy" id="2679963"/>
    <lineage>
        <taxon>Bacteria</taxon>
        <taxon>Pseudomonadati</taxon>
        <taxon>Bacteroidota</taxon>
        <taxon>Sphingobacteriia</taxon>
        <taxon>Sphingobacteriales</taxon>
        <taxon>Sphingobacteriaceae</taxon>
        <taxon>Pedobacter</taxon>
    </lineage>
</organism>
<feature type="domain" description="Mannose-1-phosphate guanyltransferase C-terminal" evidence="3">
    <location>
        <begin position="93"/>
        <end position="181"/>
    </location>
</feature>
<name>A0ABR6F185_9SPHI</name>
<dbReference type="InterPro" id="IPR011004">
    <property type="entry name" value="Trimer_LpxA-like_sf"/>
</dbReference>
<dbReference type="EMBL" id="WNXC01000009">
    <property type="protein sequence ID" value="MBB2151281.1"/>
    <property type="molecule type" value="Genomic_DNA"/>
</dbReference>
<dbReference type="Gene3D" id="2.160.10.10">
    <property type="entry name" value="Hexapeptide repeat proteins"/>
    <property type="match status" value="1"/>
</dbReference>
<protein>
    <submittedName>
        <fullName evidence="4">Transferase</fullName>
    </submittedName>
</protein>
<proteinExistence type="inferred from homology"/>